<dbReference type="Proteomes" id="UP001162480">
    <property type="component" value="Chromosome 12"/>
</dbReference>
<evidence type="ECO:0000313" key="2">
    <source>
        <dbReference type="Proteomes" id="UP001162480"/>
    </source>
</evidence>
<name>A0AA36BD67_OCTVU</name>
<accession>A0AA36BD67</accession>
<dbReference type="EMBL" id="OX597825">
    <property type="protein sequence ID" value="CAI9731426.1"/>
    <property type="molecule type" value="Genomic_DNA"/>
</dbReference>
<organism evidence="1 2">
    <name type="scientific">Octopus vulgaris</name>
    <name type="common">Common octopus</name>
    <dbReference type="NCBI Taxonomy" id="6645"/>
    <lineage>
        <taxon>Eukaryota</taxon>
        <taxon>Metazoa</taxon>
        <taxon>Spiralia</taxon>
        <taxon>Lophotrochozoa</taxon>
        <taxon>Mollusca</taxon>
        <taxon>Cephalopoda</taxon>
        <taxon>Coleoidea</taxon>
        <taxon>Octopodiformes</taxon>
        <taxon>Octopoda</taxon>
        <taxon>Incirrata</taxon>
        <taxon>Octopodidae</taxon>
        <taxon>Octopus</taxon>
    </lineage>
</organism>
<evidence type="ECO:0000313" key="1">
    <source>
        <dbReference type="EMBL" id="CAI9731426.1"/>
    </source>
</evidence>
<reference evidence="1" key="1">
    <citation type="submission" date="2023-08" db="EMBL/GenBank/DDBJ databases">
        <authorList>
            <person name="Alioto T."/>
            <person name="Alioto T."/>
            <person name="Gomez Garrido J."/>
        </authorList>
    </citation>
    <scope>NUCLEOTIDE SEQUENCE</scope>
</reference>
<proteinExistence type="predicted"/>
<protein>
    <submittedName>
        <fullName evidence="1">Uncharacterized protein</fullName>
    </submittedName>
</protein>
<dbReference type="AlphaFoldDB" id="A0AA36BD67"/>
<sequence>MDWLMELRKEEGLSKKFHSPLPQLDLLSYHNPLQNGEAGVLKWPSSCKMICQTPQSAIYHYPIYGNICNNKSRKNGFKTMKKCKEILFMFKIFNKIMKPKFLIRISEKLYLCKD</sequence>
<keyword evidence="2" id="KW-1185">Reference proteome</keyword>
<gene>
    <name evidence="1" type="ORF">OCTVUL_1B016149</name>
</gene>